<feature type="domain" description="CheC-like protein" evidence="3">
    <location>
        <begin position="110"/>
        <end position="145"/>
    </location>
</feature>
<evidence type="ECO:0000256" key="2">
    <source>
        <dbReference type="ARBA" id="ARBA00022801"/>
    </source>
</evidence>
<keyword evidence="5" id="KW-1185">Reference proteome</keyword>
<dbReference type="RefSeq" id="WP_270897983.1">
    <property type="nucleotide sequence ID" value="NZ_JBHSPF010000018.1"/>
</dbReference>
<dbReference type="EMBL" id="JBHSPF010000018">
    <property type="protein sequence ID" value="MFC5628104.1"/>
    <property type="molecule type" value="Genomic_DNA"/>
</dbReference>
<dbReference type="CDD" id="cd17909">
    <property type="entry name" value="CheC_ClassI"/>
    <property type="match status" value="1"/>
</dbReference>
<feature type="domain" description="CheC-like protein" evidence="3">
    <location>
        <begin position="10"/>
        <end position="45"/>
    </location>
</feature>
<dbReference type="InterPro" id="IPR007597">
    <property type="entry name" value="CheC"/>
</dbReference>
<keyword evidence="1" id="KW-0145">Chemotaxis</keyword>
<dbReference type="InterPro" id="IPR050992">
    <property type="entry name" value="CheZ_family_phosphatases"/>
</dbReference>
<accession>A0ABW0U793</accession>
<keyword evidence="2" id="KW-0378">Hydrolase</keyword>
<dbReference type="PANTHER" id="PTHR43693">
    <property type="entry name" value="PROTEIN PHOSPHATASE CHEZ"/>
    <property type="match status" value="1"/>
</dbReference>
<proteinExistence type="predicted"/>
<dbReference type="InterPro" id="IPR028976">
    <property type="entry name" value="CheC-like_sf"/>
</dbReference>
<comment type="caution">
    <text evidence="4">The sequence shown here is derived from an EMBL/GenBank/DDBJ whole genome shotgun (WGS) entry which is preliminary data.</text>
</comment>
<sequence>MGIHEKIEAFHLDVLKEAGNIGAGNAATALSQLLNKKIDIEVPSVRLVDFEEAKNLAGREETVVAATFLRITGEAPGSMFIIFQQEEAEELAHTLTGKTVTITKDATDEMTISALQELGNILAGSYLSAISQFLAIPMQPSVPSLAVDMAGALLDTGLVQASLANDHVIVIDTVMKEADKNENVSTGQLFLLPDPEAFKRIFQALGVEL</sequence>
<protein>
    <submittedName>
        <fullName evidence="4">Chemotaxis protein CheC</fullName>
    </submittedName>
</protein>
<dbReference type="Pfam" id="PF04509">
    <property type="entry name" value="CheC"/>
    <property type="match status" value="2"/>
</dbReference>
<dbReference type="PANTHER" id="PTHR43693:SF1">
    <property type="entry name" value="PROTEIN PHOSPHATASE CHEZ"/>
    <property type="match status" value="1"/>
</dbReference>
<evidence type="ECO:0000259" key="3">
    <source>
        <dbReference type="Pfam" id="PF04509"/>
    </source>
</evidence>
<name>A0ABW0U793_9BACI</name>
<reference evidence="5" key="1">
    <citation type="journal article" date="2019" name="Int. J. Syst. Evol. Microbiol.">
        <title>The Global Catalogue of Microorganisms (GCM) 10K type strain sequencing project: providing services to taxonomists for standard genome sequencing and annotation.</title>
        <authorList>
            <consortium name="The Broad Institute Genomics Platform"/>
            <consortium name="The Broad Institute Genome Sequencing Center for Infectious Disease"/>
            <person name="Wu L."/>
            <person name="Ma J."/>
        </authorList>
    </citation>
    <scope>NUCLEOTIDE SEQUENCE [LARGE SCALE GENOMIC DNA]</scope>
    <source>
        <strain evidence="5">CGMCC 1.15790</strain>
    </source>
</reference>
<gene>
    <name evidence="4" type="ORF">ACFPTR_04245</name>
</gene>
<evidence type="ECO:0000256" key="1">
    <source>
        <dbReference type="ARBA" id="ARBA00022500"/>
    </source>
</evidence>
<organism evidence="4 5">
    <name type="scientific">Aliibacillus thermotolerans</name>
    <dbReference type="NCBI Taxonomy" id="1834418"/>
    <lineage>
        <taxon>Bacteria</taxon>
        <taxon>Bacillati</taxon>
        <taxon>Bacillota</taxon>
        <taxon>Bacilli</taxon>
        <taxon>Bacillales</taxon>
        <taxon>Bacillaceae</taxon>
        <taxon>Aliibacillus</taxon>
    </lineage>
</organism>
<dbReference type="SUPFAM" id="SSF103039">
    <property type="entry name" value="CheC-like"/>
    <property type="match status" value="1"/>
</dbReference>
<evidence type="ECO:0000313" key="4">
    <source>
        <dbReference type="EMBL" id="MFC5628104.1"/>
    </source>
</evidence>
<dbReference type="Proteomes" id="UP001596143">
    <property type="component" value="Unassembled WGS sequence"/>
</dbReference>
<dbReference type="Gene3D" id="3.40.1550.10">
    <property type="entry name" value="CheC-like"/>
    <property type="match status" value="1"/>
</dbReference>
<evidence type="ECO:0000313" key="5">
    <source>
        <dbReference type="Proteomes" id="UP001596143"/>
    </source>
</evidence>